<dbReference type="OrthoDB" id="380234at2157"/>
<dbReference type="RefSeq" id="WP_072561904.1">
    <property type="nucleotide sequence ID" value="NZ_CP017921.1"/>
</dbReference>
<organism evidence="1 4">
    <name type="scientific">Methanohalophilus halophilus</name>
    <dbReference type="NCBI Taxonomy" id="2177"/>
    <lineage>
        <taxon>Archaea</taxon>
        <taxon>Methanobacteriati</taxon>
        <taxon>Methanobacteriota</taxon>
        <taxon>Stenosarchaea group</taxon>
        <taxon>Methanomicrobia</taxon>
        <taxon>Methanosarcinales</taxon>
        <taxon>Methanosarcinaceae</taxon>
        <taxon>Methanohalophilus</taxon>
    </lineage>
</organism>
<reference evidence="3 5" key="2">
    <citation type="submission" date="2016-10" db="EMBL/GenBank/DDBJ databases">
        <authorList>
            <person name="de Groot N.N."/>
        </authorList>
    </citation>
    <scope>NUCLEOTIDE SEQUENCE [LARGE SCALE GENOMIC DNA]</scope>
    <source>
        <strain evidence="3 5">Z-7982</strain>
    </source>
</reference>
<name>A0A1L3Q3Q8_9EURY</name>
<evidence type="ECO:0000313" key="3">
    <source>
        <dbReference type="EMBL" id="SDW27511.1"/>
    </source>
</evidence>
<dbReference type="GeneID" id="30583764"/>
<dbReference type="AlphaFoldDB" id="A0A1L3Q3Q8"/>
<dbReference type="STRING" id="2177.BHR79_08305"/>
<evidence type="ECO:0000313" key="2">
    <source>
        <dbReference type="EMBL" id="RNI07262.1"/>
    </source>
</evidence>
<evidence type="ECO:0000313" key="4">
    <source>
        <dbReference type="Proteomes" id="UP000186879"/>
    </source>
</evidence>
<dbReference type="EMBL" id="FNMU01000002">
    <property type="protein sequence ID" value="SDW27511.1"/>
    <property type="molecule type" value="Genomic_DNA"/>
</dbReference>
<dbReference type="KEGG" id="mhaz:BHR79_08305"/>
<accession>A0A1L3Q3Q8</accession>
<keyword evidence="4" id="KW-1185">Reference proteome</keyword>
<sequence>MDSDENKTTTNVIMFAPNTWGEVLKFKHFAHPTYNFYPYGFSELVGVDGHFEKYTVLIGIAKRLVPRLAEDEEQLTKNGYSTAIHAKELTVIIEAIFCEFYSVLDCTRQVIHTIYGKYRGANVKKTSRLFKNAADEKIDERVPVEIRKALAESYGDWFPRLRDIRTAIVHSGIGFCSESKDGKISYFHDELGRKNGNVLAVNDIFEDISIYAEKVNMFIGCVFHTLNQTLDDVDTIQTCGIFGSFIYQRSVSPYEARDFHSGKCKSYESFEKGAMPRCPFAGTCGAYKRVLEQRNSSNEK</sequence>
<dbReference type="Proteomes" id="UP000267921">
    <property type="component" value="Unassembled WGS sequence"/>
</dbReference>
<dbReference type="Proteomes" id="UP000198669">
    <property type="component" value="Unassembled WGS sequence"/>
</dbReference>
<protein>
    <submittedName>
        <fullName evidence="1">Uncharacterized protein</fullName>
    </submittedName>
</protein>
<evidence type="ECO:0000313" key="1">
    <source>
        <dbReference type="EMBL" id="APH39480.1"/>
    </source>
</evidence>
<dbReference type="EMBL" id="RJJG01000010">
    <property type="protein sequence ID" value="RNI07262.1"/>
    <property type="molecule type" value="Genomic_DNA"/>
</dbReference>
<reference evidence="2 6" key="3">
    <citation type="submission" date="2018-10" db="EMBL/GenBank/DDBJ databases">
        <title>Cultivation of a novel Methanohalophilus strain from Kebrit Deep of the Red Sea and a genomic comparison of members of the genus Methanohalophilus.</title>
        <authorList>
            <person name="Guan Y."/>
            <person name="Ngugi D.K."/>
            <person name="Stingl U."/>
        </authorList>
    </citation>
    <scope>NUCLEOTIDE SEQUENCE [LARGE SCALE GENOMIC DNA]</scope>
    <source>
        <strain evidence="2 6">DSM 3094</strain>
    </source>
</reference>
<evidence type="ECO:0000313" key="5">
    <source>
        <dbReference type="Proteomes" id="UP000198669"/>
    </source>
</evidence>
<gene>
    <name evidence="1" type="ORF">BHR79_08305</name>
    <name evidence="2" type="ORF">EFE40_10340</name>
    <name evidence="3" type="ORF">SAMN04515625_0569</name>
</gene>
<proteinExistence type="predicted"/>
<reference evidence="1 4" key="1">
    <citation type="submission" date="2016-10" db="EMBL/GenBank/DDBJ databases">
        <title>Methanohalophilus halophilus.</title>
        <authorList>
            <person name="L'haridon S."/>
        </authorList>
    </citation>
    <scope>NUCLEOTIDE SEQUENCE [LARGE SCALE GENOMIC DNA]</scope>
    <source>
        <strain evidence="1 4">Z-7982</strain>
    </source>
</reference>
<dbReference type="Proteomes" id="UP000186879">
    <property type="component" value="Chromosome"/>
</dbReference>
<dbReference type="EMBL" id="CP017921">
    <property type="protein sequence ID" value="APH39480.1"/>
    <property type="molecule type" value="Genomic_DNA"/>
</dbReference>
<evidence type="ECO:0000313" key="6">
    <source>
        <dbReference type="Proteomes" id="UP000267921"/>
    </source>
</evidence>